<evidence type="ECO:0000313" key="3">
    <source>
        <dbReference type="EMBL" id="KAJ1917627.1"/>
    </source>
</evidence>
<dbReference type="PANTHER" id="PTHR21043">
    <property type="entry name" value="IOJAP SUPERFAMILY ORTHOLOG"/>
    <property type="match status" value="1"/>
</dbReference>
<dbReference type="Proteomes" id="UP001150538">
    <property type="component" value="Unassembled WGS sequence"/>
</dbReference>
<dbReference type="Pfam" id="PF02410">
    <property type="entry name" value="RsfS"/>
    <property type="match status" value="1"/>
</dbReference>
<dbReference type="NCBIfam" id="TIGR00090">
    <property type="entry name" value="rsfS_iojap_ybeB"/>
    <property type="match status" value="1"/>
</dbReference>
<dbReference type="Gene3D" id="3.30.460.10">
    <property type="entry name" value="Beta Polymerase, domain 2"/>
    <property type="match status" value="1"/>
</dbReference>
<feature type="region of interest" description="Disordered" evidence="2">
    <location>
        <begin position="128"/>
        <end position="150"/>
    </location>
</feature>
<reference evidence="3" key="1">
    <citation type="submission" date="2022-07" db="EMBL/GenBank/DDBJ databases">
        <title>Phylogenomic reconstructions and comparative analyses of Kickxellomycotina fungi.</title>
        <authorList>
            <person name="Reynolds N.K."/>
            <person name="Stajich J.E."/>
            <person name="Barry K."/>
            <person name="Grigoriev I.V."/>
            <person name="Crous P."/>
            <person name="Smith M.E."/>
        </authorList>
    </citation>
    <scope>NUCLEOTIDE SEQUENCE</scope>
    <source>
        <strain evidence="3">NBRC 100468</strain>
    </source>
</reference>
<protein>
    <recommendedName>
        <fullName evidence="5">Mitochondrial assembly of ribosomal large subunit protein 1</fullName>
    </recommendedName>
</protein>
<dbReference type="EMBL" id="JANBPU010000066">
    <property type="protein sequence ID" value="KAJ1917627.1"/>
    <property type="molecule type" value="Genomic_DNA"/>
</dbReference>
<feature type="compositionally biased region" description="Basic and acidic residues" evidence="2">
    <location>
        <begin position="81"/>
        <end position="101"/>
    </location>
</feature>
<gene>
    <name evidence="3" type="ORF">H4219_003089</name>
</gene>
<comment type="similarity">
    <text evidence="1">Belongs to the Iojap/RsfS family.</text>
</comment>
<sequence length="353" mass="40736">MLSRIFSQIATPSRNLAANGLKFIASESQISGRRIVKPRIPITSNRQHMYKIGFTHPFNMYSTDTSSTASGNNANTNNTQNEEKETHEKTNQKEDREKDNEIIEEEDIEEAPLDEYLSKDYIPGLYPENESLDINNNNTENRDGVSSLDNEYKDHDYSEELSSSSSGDDSWFVDPDFENNHLQNTGNIDNQQPFVPLWKRLAQRNLQTNDHEQFQLDKNNQLEVKNLLDLCVEQLESDHAKDIKLLDVSELCEITDNMLIAESNSTRHMHALVDNLLKMIKSWMRMKNQDPSQFMFSVDGRDSQDWVVIDLGYAFIHVMTPEARQKYDLESLWTKKCIESLTSENTEATILSR</sequence>
<dbReference type="AlphaFoldDB" id="A0A9W8DTV9"/>
<evidence type="ECO:0008006" key="5">
    <source>
        <dbReference type="Google" id="ProtNLM"/>
    </source>
</evidence>
<feature type="compositionally biased region" description="Acidic residues" evidence="2">
    <location>
        <begin position="102"/>
        <end position="113"/>
    </location>
</feature>
<proteinExistence type="inferred from homology"/>
<dbReference type="SUPFAM" id="SSF81301">
    <property type="entry name" value="Nucleotidyltransferase"/>
    <property type="match status" value="1"/>
</dbReference>
<dbReference type="InterPro" id="IPR004394">
    <property type="entry name" value="Iojap/RsfS/C7orf30"/>
</dbReference>
<comment type="caution">
    <text evidence="3">The sequence shown here is derived from an EMBL/GenBank/DDBJ whole genome shotgun (WGS) entry which is preliminary data.</text>
</comment>
<dbReference type="PANTHER" id="PTHR21043:SF0">
    <property type="entry name" value="MITOCHONDRIAL ASSEMBLY OF RIBOSOMAL LARGE SUBUNIT PROTEIN 1"/>
    <property type="match status" value="1"/>
</dbReference>
<dbReference type="HAMAP" id="MF_01477">
    <property type="entry name" value="Iojap_RsfS"/>
    <property type="match status" value="1"/>
</dbReference>
<organism evidence="3 4">
    <name type="scientific">Mycoemilia scoparia</name>
    <dbReference type="NCBI Taxonomy" id="417184"/>
    <lineage>
        <taxon>Eukaryota</taxon>
        <taxon>Fungi</taxon>
        <taxon>Fungi incertae sedis</taxon>
        <taxon>Zoopagomycota</taxon>
        <taxon>Kickxellomycotina</taxon>
        <taxon>Kickxellomycetes</taxon>
        <taxon>Kickxellales</taxon>
        <taxon>Kickxellaceae</taxon>
        <taxon>Mycoemilia</taxon>
    </lineage>
</organism>
<dbReference type="OrthoDB" id="21330at2759"/>
<evidence type="ECO:0000313" key="4">
    <source>
        <dbReference type="Proteomes" id="UP001150538"/>
    </source>
</evidence>
<dbReference type="InterPro" id="IPR043519">
    <property type="entry name" value="NT_sf"/>
</dbReference>
<feature type="compositionally biased region" description="Low complexity" evidence="2">
    <location>
        <begin position="63"/>
        <end position="80"/>
    </location>
</feature>
<keyword evidence="4" id="KW-1185">Reference proteome</keyword>
<dbReference type="GO" id="GO:0043023">
    <property type="term" value="F:ribosomal large subunit binding"/>
    <property type="evidence" value="ECO:0007669"/>
    <property type="project" value="TreeGrafter"/>
</dbReference>
<dbReference type="GO" id="GO:0017148">
    <property type="term" value="P:negative regulation of translation"/>
    <property type="evidence" value="ECO:0007669"/>
    <property type="project" value="TreeGrafter"/>
</dbReference>
<feature type="region of interest" description="Disordered" evidence="2">
    <location>
        <begin position="63"/>
        <end position="116"/>
    </location>
</feature>
<evidence type="ECO:0000256" key="1">
    <source>
        <dbReference type="ARBA" id="ARBA00010574"/>
    </source>
</evidence>
<accession>A0A9W8DTV9</accession>
<name>A0A9W8DTV9_9FUNG</name>
<dbReference type="GO" id="GO:0090071">
    <property type="term" value="P:negative regulation of ribosome biogenesis"/>
    <property type="evidence" value="ECO:0007669"/>
    <property type="project" value="TreeGrafter"/>
</dbReference>
<evidence type="ECO:0000256" key="2">
    <source>
        <dbReference type="SAM" id="MobiDB-lite"/>
    </source>
</evidence>